<organism evidence="1">
    <name type="scientific">Arion vulgaris</name>
    <dbReference type="NCBI Taxonomy" id="1028688"/>
    <lineage>
        <taxon>Eukaryota</taxon>
        <taxon>Metazoa</taxon>
        <taxon>Spiralia</taxon>
        <taxon>Lophotrochozoa</taxon>
        <taxon>Mollusca</taxon>
        <taxon>Gastropoda</taxon>
        <taxon>Heterobranchia</taxon>
        <taxon>Euthyneura</taxon>
        <taxon>Panpulmonata</taxon>
        <taxon>Eupulmonata</taxon>
        <taxon>Stylommatophora</taxon>
        <taxon>Helicina</taxon>
        <taxon>Arionoidea</taxon>
        <taxon>Arionidae</taxon>
        <taxon>Arion</taxon>
    </lineage>
</organism>
<proteinExistence type="predicted"/>
<dbReference type="EMBL" id="HACG01028946">
    <property type="protein sequence ID" value="CEK75811.1"/>
    <property type="molecule type" value="Transcribed_RNA"/>
</dbReference>
<gene>
    <name evidence="1" type="primary">ORF97131</name>
</gene>
<dbReference type="AlphaFoldDB" id="A0A0B7A725"/>
<sequence length="71" mass="8063">MSRLTKISILVPGHAGVMGKQHAFRLVATIENRQVMEQTYILNILRERACVNNSRNGVESAILNRLQENQM</sequence>
<evidence type="ECO:0000313" key="1">
    <source>
        <dbReference type="EMBL" id="CEK75811.1"/>
    </source>
</evidence>
<name>A0A0B7A725_9EUPU</name>
<accession>A0A0B7A725</accession>
<protein>
    <submittedName>
        <fullName evidence="1">Uncharacterized protein</fullName>
    </submittedName>
</protein>
<reference evidence="1" key="1">
    <citation type="submission" date="2014-12" db="EMBL/GenBank/DDBJ databases">
        <title>Insight into the proteome of Arion vulgaris.</title>
        <authorList>
            <person name="Aradska J."/>
            <person name="Bulat T."/>
            <person name="Smidak R."/>
            <person name="Sarate P."/>
            <person name="Gangsoo J."/>
            <person name="Sialana F."/>
            <person name="Bilban M."/>
            <person name="Lubec G."/>
        </authorList>
    </citation>
    <scope>NUCLEOTIDE SEQUENCE</scope>
    <source>
        <tissue evidence="1">Skin</tissue>
    </source>
</reference>